<dbReference type="Gene3D" id="1.25.40.20">
    <property type="entry name" value="Ankyrin repeat-containing domain"/>
    <property type="match status" value="1"/>
</dbReference>
<organism evidence="4 5">
    <name type="scientific">Trichogramma kaykai</name>
    <dbReference type="NCBI Taxonomy" id="54128"/>
    <lineage>
        <taxon>Eukaryota</taxon>
        <taxon>Metazoa</taxon>
        <taxon>Ecdysozoa</taxon>
        <taxon>Arthropoda</taxon>
        <taxon>Hexapoda</taxon>
        <taxon>Insecta</taxon>
        <taxon>Pterygota</taxon>
        <taxon>Neoptera</taxon>
        <taxon>Endopterygota</taxon>
        <taxon>Hymenoptera</taxon>
        <taxon>Apocrita</taxon>
        <taxon>Proctotrupomorpha</taxon>
        <taxon>Chalcidoidea</taxon>
        <taxon>Trichogrammatidae</taxon>
        <taxon>Trichogramma</taxon>
    </lineage>
</organism>
<evidence type="ECO:0000313" key="4">
    <source>
        <dbReference type="EMBL" id="KAL3403220.1"/>
    </source>
</evidence>
<reference evidence="4 5" key="1">
    <citation type="journal article" date="2024" name="bioRxiv">
        <title>A reference genome for Trichogramma kaykai: A tiny desert-dwelling parasitoid wasp with competing sex-ratio distorters.</title>
        <authorList>
            <person name="Culotta J."/>
            <person name="Lindsey A.R."/>
        </authorList>
    </citation>
    <scope>NUCLEOTIDE SEQUENCE [LARGE SCALE GENOMIC DNA]</scope>
    <source>
        <strain evidence="4 5">KSX58</strain>
    </source>
</reference>
<keyword evidence="2 3" id="KW-0040">ANK repeat</keyword>
<dbReference type="Pfam" id="PF12796">
    <property type="entry name" value="Ank_2"/>
    <property type="match status" value="1"/>
</dbReference>
<dbReference type="SMART" id="SM00248">
    <property type="entry name" value="ANK"/>
    <property type="match status" value="4"/>
</dbReference>
<dbReference type="Proteomes" id="UP001627154">
    <property type="component" value="Unassembled WGS sequence"/>
</dbReference>
<dbReference type="InterPro" id="IPR002110">
    <property type="entry name" value="Ankyrin_rpt"/>
</dbReference>
<comment type="caution">
    <text evidence="4">The sequence shown here is derived from an EMBL/GenBank/DDBJ whole genome shotgun (WGS) entry which is preliminary data.</text>
</comment>
<feature type="repeat" description="ANK" evidence="3">
    <location>
        <begin position="177"/>
        <end position="205"/>
    </location>
</feature>
<dbReference type="EMBL" id="JBJJXI010000032">
    <property type="protein sequence ID" value="KAL3403220.1"/>
    <property type="molecule type" value="Genomic_DNA"/>
</dbReference>
<keyword evidence="5" id="KW-1185">Reference proteome</keyword>
<dbReference type="PROSITE" id="PS50088">
    <property type="entry name" value="ANK_REPEAT"/>
    <property type="match status" value="3"/>
</dbReference>
<sequence>MMEIFFKTIDDIHKMVEVNAQDKTGDTPLRLAVKYNRTYGSFDFQRMVSLLLRRSADSNLANTEGSTPLHAICQKDNRVMLEYFLDINDEIQQTVHINDQDKNGNTPLHLALQADCKEMAEYMLGKGVDPNLVNARGFTALRGLCNDRRDRHVLAKMFFKICKAKDQLVQVDARDELGLTPLQLAVANISLKTIDVFLKRGADLSSFVLLTIDHFCKVFNPDSIFNFKSNLASSVIELVELPEKKRYELERKEALTIMALFAKYGLFQKSEDLEKRWYDEVRETSKKDQDKFESVAVLPDSIAPLGGGKTIRSFGSLQVQPLEKTA</sequence>
<name>A0ABD2XDP9_9HYME</name>
<protein>
    <submittedName>
        <fullName evidence="4">Uncharacterized protein</fullName>
    </submittedName>
</protein>
<dbReference type="InterPro" id="IPR051637">
    <property type="entry name" value="Ank_repeat_dom-contain_49"/>
</dbReference>
<evidence type="ECO:0000256" key="3">
    <source>
        <dbReference type="PROSITE-ProRule" id="PRU00023"/>
    </source>
</evidence>
<feature type="repeat" description="ANK" evidence="3">
    <location>
        <begin position="103"/>
        <end position="135"/>
    </location>
</feature>
<evidence type="ECO:0000313" key="5">
    <source>
        <dbReference type="Proteomes" id="UP001627154"/>
    </source>
</evidence>
<keyword evidence="1" id="KW-0677">Repeat</keyword>
<dbReference type="AlphaFoldDB" id="A0ABD2XDP9"/>
<gene>
    <name evidence="4" type="ORF">TKK_004329</name>
</gene>
<accession>A0ABD2XDP9</accession>
<dbReference type="InterPro" id="IPR036770">
    <property type="entry name" value="Ankyrin_rpt-contain_sf"/>
</dbReference>
<dbReference type="PROSITE" id="PS50297">
    <property type="entry name" value="ANK_REP_REGION"/>
    <property type="match status" value="2"/>
</dbReference>
<dbReference type="SUPFAM" id="SSF48403">
    <property type="entry name" value="Ankyrin repeat"/>
    <property type="match status" value="1"/>
</dbReference>
<dbReference type="PANTHER" id="PTHR24180:SF45">
    <property type="entry name" value="POLY [ADP-RIBOSE] POLYMERASE TANKYRASE"/>
    <property type="match status" value="1"/>
</dbReference>
<evidence type="ECO:0000256" key="1">
    <source>
        <dbReference type="ARBA" id="ARBA00022737"/>
    </source>
</evidence>
<feature type="repeat" description="ANK" evidence="3">
    <location>
        <begin position="24"/>
        <end position="63"/>
    </location>
</feature>
<evidence type="ECO:0000256" key="2">
    <source>
        <dbReference type="ARBA" id="ARBA00023043"/>
    </source>
</evidence>
<dbReference type="PANTHER" id="PTHR24180">
    <property type="entry name" value="CYCLIN-DEPENDENT KINASE INHIBITOR 2C-RELATED"/>
    <property type="match status" value="1"/>
</dbReference>
<proteinExistence type="predicted"/>